<dbReference type="SUPFAM" id="SSF55804">
    <property type="entry name" value="Phoshotransferase/anion transport protein"/>
    <property type="match status" value="1"/>
</dbReference>
<dbReference type="EMBL" id="AYYX01000151">
    <property type="protein sequence ID" value="KRM82097.1"/>
    <property type="molecule type" value="Genomic_DNA"/>
</dbReference>
<dbReference type="Gene3D" id="3.40.50.2300">
    <property type="match status" value="1"/>
</dbReference>
<dbReference type="PANTHER" id="PTHR30185">
    <property type="entry name" value="CRYPTIC BETA-GLUCOSIDE BGL OPERON ANTITERMINATOR"/>
    <property type="match status" value="1"/>
</dbReference>
<evidence type="ECO:0000256" key="1">
    <source>
        <dbReference type="ARBA" id="ARBA00022679"/>
    </source>
</evidence>
<dbReference type="InterPro" id="IPR013011">
    <property type="entry name" value="PTS_EIIB_2"/>
</dbReference>
<feature type="domain" description="PTS EIIB type-2" evidence="4">
    <location>
        <begin position="130"/>
        <end position="218"/>
    </location>
</feature>
<evidence type="ECO:0000313" key="7">
    <source>
        <dbReference type="Proteomes" id="UP000051576"/>
    </source>
</evidence>
<dbReference type="PROSITE" id="PS00372">
    <property type="entry name" value="PTS_EIIA_TYPE_2_HIS"/>
    <property type="match status" value="1"/>
</dbReference>
<sequence length="366" mass="41687">MSGIQDSVKPALLMDYLQQFDNGAKRFAKDLIKQISDLLKVDLTSDQELYLNLRSHCLAMFERLRNHHKIENPLLNQIKQNYSALFGIVVLGISELYVNQDLDLGSLPETEVGFLVIHFQASLEKNIKMKKIIIVCPEGVGFSRLIQNKINSTLPLVKVKKIVPYKDIERYNLAGIDFIVSTIQFKCTVPVIQVSGFLDEKDINRLNTFVIQHAKEQTPNLMINLIDKCCVFPQQNFQNKEQVIEFLTNSLLELDMINQNFIDSVKQREKVMSTEIGNGVAIPHGSSELVKVPKIEVITLSKPIIWGKGKVDIIFLLALKFENSLQNKNAINSLYYLVNSKKILQDLRNAKTKNELYSVLTINPIK</sequence>
<dbReference type="InterPro" id="IPR036095">
    <property type="entry name" value="PTS_EIIB-like_sf"/>
</dbReference>
<dbReference type="CDD" id="cd05568">
    <property type="entry name" value="PTS_IIB_bgl_like"/>
    <property type="match status" value="1"/>
</dbReference>
<dbReference type="SUPFAM" id="SSF52794">
    <property type="entry name" value="PTS system IIB component-like"/>
    <property type="match status" value="1"/>
</dbReference>
<dbReference type="Gene3D" id="3.40.930.10">
    <property type="entry name" value="Mannitol-specific EII, Chain A"/>
    <property type="match status" value="1"/>
</dbReference>
<dbReference type="PANTHER" id="PTHR30185:SF12">
    <property type="entry name" value="TRANSCRIPTIONAL REGULATOR MANR"/>
    <property type="match status" value="1"/>
</dbReference>
<dbReference type="InterPro" id="IPR002178">
    <property type="entry name" value="PTS_EIIA_type-2_dom"/>
</dbReference>
<dbReference type="PATRIC" id="fig|1133569.4.peg.509"/>
<gene>
    <name evidence="6" type="ORF">FD21_GL000484</name>
</gene>
<dbReference type="Gene3D" id="1.10.1790.10">
    <property type="entry name" value="PRD domain"/>
    <property type="match status" value="1"/>
</dbReference>
<evidence type="ECO:0000259" key="3">
    <source>
        <dbReference type="PROSITE" id="PS51094"/>
    </source>
</evidence>
<dbReference type="InterPro" id="IPR036634">
    <property type="entry name" value="PRD_sf"/>
</dbReference>
<dbReference type="InterPro" id="IPR016152">
    <property type="entry name" value="PTrfase/Anion_transptr"/>
</dbReference>
<dbReference type="InterPro" id="IPR011608">
    <property type="entry name" value="PRD"/>
</dbReference>
<dbReference type="PROSITE" id="PS51094">
    <property type="entry name" value="PTS_EIIA_TYPE_2"/>
    <property type="match status" value="1"/>
</dbReference>
<name>A0A0R2BRU5_9LACO</name>
<dbReference type="PROSITE" id="PS51099">
    <property type="entry name" value="PTS_EIIB_TYPE_2"/>
    <property type="match status" value="1"/>
</dbReference>
<accession>A0A0R2BRU5</accession>
<dbReference type="SUPFAM" id="SSF63520">
    <property type="entry name" value="PTS-regulatory domain, PRD"/>
    <property type="match status" value="1"/>
</dbReference>
<feature type="domain" description="PTS EIIA type-2" evidence="3">
    <location>
        <begin position="224"/>
        <end position="363"/>
    </location>
</feature>
<evidence type="ECO:0000259" key="5">
    <source>
        <dbReference type="PROSITE" id="PS51372"/>
    </source>
</evidence>
<keyword evidence="1" id="KW-0808">Transferase</keyword>
<dbReference type="GO" id="GO:0008982">
    <property type="term" value="F:protein-N(PI)-phosphohistidine-sugar phosphotransferase activity"/>
    <property type="evidence" value="ECO:0007669"/>
    <property type="project" value="InterPro"/>
</dbReference>
<evidence type="ECO:0000256" key="2">
    <source>
        <dbReference type="ARBA" id="ARBA00022737"/>
    </source>
</evidence>
<dbReference type="STRING" id="1133569.FD21_GL000484"/>
<keyword evidence="7" id="KW-1185">Reference proteome</keyword>
<dbReference type="PROSITE" id="PS51372">
    <property type="entry name" value="PRD_2"/>
    <property type="match status" value="1"/>
</dbReference>
<dbReference type="Proteomes" id="UP000051576">
    <property type="component" value="Unassembled WGS sequence"/>
</dbReference>
<dbReference type="Pfam" id="PF00359">
    <property type="entry name" value="PTS_EIIA_2"/>
    <property type="match status" value="1"/>
</dbReference>
<keyword evidence="2" id="KW-0677">Repeat</keyword>
<dbReference type="GO" id="GO:0006355">
    <property type="term" value="P:regulation of DNA-templated transcription"/>
    <property type="evidence" value="ECO:0007669"/>
    <property type="project" value="InterPro"/>
</dbReference>
<protein>
    <submittedName>
        <fullName evidence="6">Transcriptional regulator ManR</fullName>
    </submittedName>
</protein>
<dbReference type="Pfam" id="PF00874">
    <property type="entry name" value="PRD"/>
    <property type="match status" value="1"/>
</dbReference>
<organism evidence="6 7">
    <name type="scientific">Liquorilactobacillus vini DSM 20605</name>
    <dbReference type="NCBI Taxonomy" id="1133569"/>
    <lineage>
        <taxon>Bacteria</taxon>
        <taxon>Bacillati</taxon>
        <taxon>Bacillota</taxon>
        <taxon>Bacilli</taxon>
        <taxon>Lactobacillales</taxon>
        <taxon>Lactobacillaceae</taxon>
        <taxon>Liquorilactobacillus</taxon>
    </lineage>
</organism>
<reference evidence="6 7" key="1">
    <citation type="journal article" date="2015" name="Genome Announc.">
        <title>Expanding the biotechnology potential of lactobacilli through comparative genomics of 213 strains and associated genera.</title>
        <authorList>
            <person name="Sun Z."/>
            <person name="Harris H.M."/>
            <person name="McCann A."/>
            <person name="Guo C."/>
            <person name="Argimon S."/>
            <person name="Zhang W."/>
            <person name="Yang X."/>
            <person name="Jeffery I.B."/>
            <person name="Cooney J.C."/>
            <person name="Kagawa T.F."/>
            <person name="Liu W."/>
            <person name="Song Y."/>
            <person name="Salvetti E."/>
            <person name="Wrobel A."/>
            <person name="Rasinkangas P."/>
            <person name="Parkhill J."/>
            <person name="Rea M.C."/>
            <person name="O'Sullivan O."/>
            <person name="Ritari J."/>
            <person name="Douillard F.P."/>
            <person name="Paul Ross R."/>
            <person name="Yang R."/>
            <person name="Briner A.E."/>
            <person name="Felis G.E."/>
            <person name="de Vos W.M."/>
            <person name="Barrangou R."/>
            <person name="Klaenhammer T.R."/>
            <person name="Caufield P.W."/>
            <person name="Cui Y."/>
            <person name="Zhang H."/>
            <person name="O'Toole P.W."/>
        </authorList>
    </citation>
    <scope>NUCLEOTIDE SEQUENCE [LARGE SCALE GENOMIC DNA]</scope>
    <source>
        <strain evidence="6 7">DSM 20605</strain>
    </source>
</reference>
<proteinExistence type="predicted"/>
<dbReference type="CDD" id="cd00211">
    <property type="entry name" value="PTS_IIA_fru"/>
    <property type="match status" value="1"/>
</dbReference>
<evidence type="ECO:0000259" key="4">
    <source>
        <dbReference type="PROSITE" id="PS51099"/>
    </source>
</evidence>
<dbReference type="eggNOG" id="COG1762">
    <property type="taxonomic scope" value="Bacteria"/>
</dbReference>
<evidence type="ECO:0000313" key="6">
    <source>
        <dbReference type="EMBL" id="KRM82097.1"/>
    </source>
</evidence>
<comment type="caution">
    <text evidence="6">The sequence shown here is derived from an EMBL/GenBank/DDBJ whole genome shotgun (WGS) entry which is preliminary data.</text>
</comment>
<feature type="domain" description="PRD" evidence="5">
    <location>
        <begin position="19"/>
        <end position="129"/>
    </location>
</feature>
<dbReference type="AlphaFoldDB" id="A0A0R2BRU5"/>
<dbReference type="GO" id="GO:0009401">
    <property type="term" value="P:phosphoenolpyruvate-dependent sugar phosphotransferase system"/>
    <property type="evidence" value="ECO:0007669"/>
    <property type="project" value="InterPro"/>
</dbReference>
<dbReference type="InterPro" id="IPR050661">
    <property type="entry name" value="BglG_antiterminators"/>
</dbReference>
<dbReference type="eggNOG" id="COG3711">
    <property type="taxonomic scope" value="Bacteria"/>
</dbReference>